<evidence type="ECO:0000256" key="1">
    <source>
        <dbReference type="SAM" id="MobiDB-lite"/>
    </source>
</evidence>
<gene>
    <name evidence="2" type="ORF">FHS07_000814</name>
</gene>
<dbReference type="Proteomes" id="UP000543579">
    <property type="component" value="Unassembled WGS sequence"/>
</dbReference>
<feature type="region of interest" description="Disordered" evidence="1">
    <location>
        <begin position="239"/>
        <end position="289"/>
    </location>
</feature>
<feature type="compositionally biased region" description="Basic and acidic residues" evidence="1">
    <location>
        <begin position="239"/>
        <end position="260"/>
    </location>
</feature>
<feature type="region of interest" description="Disordered" evidence="1">
    <location>
        <begin position="201"/>
        <end position="226"/>
    </location>
</feature>
<dbReference type="AlphaFoldDB" id="A0A7W5CG95"/>
<accession>A0A7W5CG95</accession>
<dbReference type="RefSeq" id="WP_183418581.1">
    <property type="nucleotide sequence ID" value="NZ_JACHXY010000001.1"/>
</dbReference>
<sequence length="289" mass="30330">MSDDDARLDEVAADLLALPPARFTAARNERAAEIGGGVGRRIAKLRKPTVAAWAVNLLVRDGQLGEAVELSRALHEAQDDRDAAELARLGRQRRQLVAALARRAGELAAGAGTPLSAAMADAVEKSVNAAIVDETAAAAILTGRLVATVDLAALEGDALGQAVAGSLPEALPALPARDDLAARRARKAAERAVREAERVLADAERERTSVEKKLASAREKADRAQERVDALRADLARAEKDAADADAAVQRREGEQKDAADAVSTARRAVVRAESERDAEAQRNEGGGA</sequence>
<protein>
    <submittedName>
        <fullName evidence="2">Uncharacterized protein</fullName>
    </submittedName>
</protein>
<feature type="compositionally biased region" description="Basic and acidic residues" evidence="1">
    <location>
        <begin position="271"/>
        <end position="283"/>
    </location>
</feature>
<dbReference type="EMBL" id="JACHXY010000001">
    <property type="protein sequence ID" value="MBB3157130.1"/>
    <property type="molecule type" value="Genomic_DNA"/>
</dbReference>
<reference evidence="2 3" key="1">
    <citation type="submission" date="2020-08" db="EMBL/GenBank/DDBJ databases">
        <title>Genomic Encyclopedia of Type Strains, Phase III (KMG-III): the genomes of soil and plant-associated and newly described type strains.</title>
        <authorList>
            <person name="Whitman W."/>
        </authorList>
    </citation>
    <scope>NUCLEOTIDE SEQUENCE [LARGE SCALE GENOMIC DNA]</scope>
    <source>
        <strain evidence="2 3">CECT 8356</strain>
    </source>
</reference>
<organism evidence="2 3">
    <name type="scientific">Microbacterium proteolyticum</name>
    <dbReference type="NCBI Taxonomy" id="1572644"/>
    <lineage>
        <taxon>Bacteria</taxon>
        <taxon>Bacillati</taxon>
        <taxon>Actinomycetota</taxon>
        <taxon>Actinomycetes</taxon>
        <taxon>Micrococcales</taxon>
        <taxon>Microbacteriaceae</taxon>
        <taxon>Microbacterium</taxon>
    </lineage>
</organism>
<dbReference type="SUPFAM" id="SSF57997">
    <property type="entry name" value="Tropomyosin"/>
    <property type="match status" value="1"/>
</dbReference>
<comment type="caution">
    <text evidence="2">The sequence shown here is derived from an EMBL/GenBank/DDBJ whole genome shotgun (WGS) entry which is preliminary data.</text>
</comment>
<evidence type="ECO:0000313" key="2">
    <source>
        <dbReference type="EMBL" id="MBB3157130.1"/>
    </source>
</evidence>
<name>A0A7W5CG95_9MICO</name>
<evidence type="ECO:0000313" key="3">
    <source>
        <dbReference type="Proteomes" id="UP000543579"/>
    </source>
</evidence>
<proteinExistence type="predicted"/>